<name>A0A1B2LYS2_9GAMM</name>
<dbReference type="AlphaFoldDB" id="A0A1B2LYS2"/>
<dbReference type="KEGG" id="ala:BFG52_06730"/>
<protein>
    <submittedName>
        <fullName evidence="2">Type II secretion system protein M</fullName>
    </submittedName>
</protein>
<keyword evidence="1" id="KW-0472">Membrane</keyword>
<evidence type="ECO:0000256" key="1">
    <source>
        <dbReference type="SAM" id="Phobius"/>
    </source>
</evidence>
<reference evidence="2 3" key="1">
    <citation type="submission" date="2016-08" db="EMBL/GenBank/DDBJ databases">
        <authorList>
            <person name="Seilhamer J.J."/>
        </authorList>
    </citation>
    <scope>NUCLEOTIDE SEQUENCE [LARGE SCALE GENOMIC DNA]</scope>
    <source>
        <strain evidence="2 3">BRTC-1</strain>
    </source>
</reference>
<dbReference type="Proteomes" id="UP000093391">
    <property type="component" value="Chromosome"/>
</dbReference>
<organism evidence="2 3">
    <name type="scientific">Acinetobacter larvae</name>
    <dbReference type="NCBI Taxonomy" id="1789224"/>
    <lineage>
        <taxon>Bacteria</taxon>
        <taxon>Pseudomonadati</taxon>
        <taxon>Pseudomonadota</taxon>
        <taxon>Gammaproteobacteria</taxon>
        <taxon>Moraxellales</taxon>
        <taxon>Moraxellaceae</taxon>
        <taxon>Acinetobacter</taxon>
    </lineage>
</organism>
<dbReference type="RefSeq" id="WP_067553839.1">
    <property type="nucleotide sequence ID" value="NZ_CP016895.1"/>
</dbReference>
<proteinExistence type="predicted"/>
<gene>
    <name evidence="2" type="ORF">BFG52_06730</name>
</gene>
<feature type="transmembrane region" description="Helical" evidence="1">
    <location>
        <begin position="31"/>
        <end position="50"/>
    </location>
</feature>
<dbReference type="GO" id="GO:0015628">
    <property type="term" value="P:protein secretion by the type II secretion system"/>
    <property type="evidence" value="ECO:0007669"/>
    <property type="project" value="InterPro"/>
</dbReference>
<evidence type="ECO:0000313" key="3">
    <source>
        <dbReference type="Proteomes" id="UP000093391"/>
    </source>
</evidence>
<keyword evidence="3" id="KW-1185">Reference proteome</keyword>
<dbReference type="OrthoDB" id="6711229at2"/>
<accession>A0A1B2LYS2</accession>
<dbReference type="EMBL" id="CP016895">
    <property type="protein sequence ID" value="AOA58076.1"/>
    <property type="molecule type" value="Genomic_DNA"/>
</dbReference>
<dbReference type="GO" id="GO:0015627">
    <property type="term" value="C:type II protein secretion system complex"/>
    <property type="evidence" value="ECO:0007669"/>
    <property type="project" value="InterPro"/>
</dbReference>
<keyword evidence="1" id="KW-1133">Transmembrane helix</keyword>
<dbReference type="Pfam" id="PF04612">
    <property type="entry name" value="T2SSM"/>
    <property type="match status" value="1"/>
</dbReference>
<keyword evidence="1" id="KW-0812">Transmembrane</keyword>
<dbReference type="InterPro" id="IPR007690">
    <property type="entry name" value="T2SS_GspM"/>
</dbReference>
<dbReference type="STRING" id="1789224.BFG52_06730"/>
<evidence type="ECO:0000313" key="2">
    <source>
        <dbReference type="EMBL" id="AOA58076.1"/>
    </source>
</evidence>
<sequence>MKVIDQLKQRREQLLEKINDALDRLNPRERVLVIFTVIFALLSVIGWSIWQMHQLADQQQQRYDDLKKQIVSMQSQVLRMRTADDLALSAADKVQRAATEQGISVASQQQADKIMIEVTHENYAILANFLMQMTQHGLTIEQLSLNKQDMQIKLTATVY</sequence>